<accession>W4G3Z4</accession>
<organism evidence="2">
    <name type="scientific">Aphanomyces astaci</name>
    <name type="common">Crayfish plague agent</name>
    <dbReference type="NCBI Taxonomy" id="112090"/>
    <lineage>
        <taxon>Eukaryota</taxon>
        <taxon>Sar</taxon>
        <taxon>Stramenopiles</taxon>
        <taxon>Oomycota</taxon>
        <taxon>Saprolegniomycetes</taxon>
        <taxon>Saprolegniales</taxon>
        <taxon>Verrucalvaceae</taxon>
        <taxon>Aphanomyces</taxon>
    </lineage>
</organism>
<reference evidence="2" key="1">
    <citation type="submission" date="2013-12" db="EMBL/GenBank/DDBJ databases">
        <title>The Genome Sequence of Aphanomyces astaci APO3.</title>
        <authorList>
            <consortium name="The Broad Institute Genomics Platform"/>
            <person name="Russ C."/>
            <person name="Tyler B."/>
            <person name="van West P."/>
            <person name="Dieguez-Uribeondo J."/>
            <person name="Young S.K."/>
            <person name="Zeng Q."/>
            <person name="Gargeya S."/>
            <person name="Fitzgerald M."/>
            <person name="Abouelleil A."/>
            <person name="Alvarado L."/>
            <person name="Chapman S.B."/>
            <person name="Gainer-Dewar J."/>
            <person name="Goldberg J."/>
            <person name="Griggs A."/>
            <person name="Gujja S."/>
            <person name="Hansen M."/>
            <person name="Howarth C."/>
            <person name="Imamovic A."/>
            <person name="Ireland A."/>
            <person name="Larimer J."/>
            <person name="McCowan C."/>
            <person name="Murphy C."/>
            <person name="Pearson M."/>
            <person name="Poon T.W."/>
            <person name="Priest M."/>
            <person name="Roberts A."/>
            <person name="Saif S."/>
            <person name="Shea T."/>
            <person name="Sykes S."/>
            <person name="Wortman J."/>
            <person name="Nusbaum C."/>
            <person name="Birren B."/>
        </authorList>
    </citation>
    <scope>NUCLEOTIDE SEQUENCE [LARGE SCALE GENOMIC DNA]</scope>
    <source>
        <strain evidence="2">APO3</strain>
    </source>
</reference>
<dbReference type="EMBL" id="KI913147">
    <property type="protein sequence ID" value="ETV73754.1"/>
    <property type="molecule type" value="Genomic_DNA"/>
</dbReference>
<dbReference type="RefSeq" id="XP_009836690.1">
    <property type="nucleotide sequence ID" value="XM_009838388.1"/>
</dbReference>
<dbReference type="OrthoDB" id="79242at2759"/>
<dbReference type="GeneID" id="20813444"/>
<feature type="region of interest" description="Disordered" evidence="1">
    <location>
        <begin position="151"/>
        <end position="207"/>
    </location>
</feature>
<protein>
    <submittedName>
        <fullName evidence="2">Uncharacterized protein</fullName>
    </submittedName>
</protein>
<gene>
    <name evidence="2" type="ORF">H257_11448</name>
</gene>
<sequence length="286" mass="31368">MSANAAFNANASFFDRHRLLFEYDTYGHRGHPKTTEGFIAAMQALMTVNSSAISSYDHLAALIHVAQPNTSLIKNQRQPLLGAPTHTTQQSQGSATAAELPSLFHRYNPDQPLTSPPPASVQPAHGLASMGHPFHASTVLVDPITTPTNKVAIPSLVPPKHLPQRPYGMNPQPHSQTAGHPNVHTQPQPQSSQAPSQATTTPLLDSSLRVMRGRKVDLAQKIEQLVGPKFGRVVGPSNHNLPTSIKRRLDAYYRLDDRKEALYQLLRAEYVALQRGRQHLQPAQGR</sequence>
<proteinExistence type="predicted"/>
<dbReference type="AlphaFoldDB" id="W4G3Z4"/>
<dbReference type="VEuPathDB" id="FungiDB:H257_11448"/>
<evidence type="ECO:0000256" key="1">
    <source>
        <dbReference type="SAM" id="MobiDB-lite"/>
    </source>
</evidence>
<feature type="region of interest" description="Disordered" evidence="1">
    <location>
        <begin position="105"/>
        <end position="129"/>
    </location>
</feature>
<feature type="compositionally biased region" description="Low complexity" evidence="1">
    <location>
        <begin position="185"/>
        <end position="202"/>
    </location>
</feature>
<evidence type="ECO:0000313" key="2">
    <source>
        <dbReference type="EMBL" id="ETV73754.1"/>
    </source>
</evidence>
<name>W4G3Z4_APHAT</name>